<dbReference type="EMBL" id="WHPF01000002">
    <property type="protein sequence ID" value="NNV54361.1"/>
    <property type="molecule type" value="Genomic_DNA"/>
</dbReference>
<dbReference type="InterPro" id="IPR011006">
    <property type="entry name" value="CheY-like_superfamily"/>
</dbReference>
<dbReference type="PRINTS" id="PR00038">
    <property type="entry name" value="HTHLUXR"/>
</dbReference>
<dbReference type="SUPFAM" id="SSF46894">
    <property type="entry name" value="C-terminal effector domain of the bipartite response regulators"/>
    <property type="match status" value="1"/>
</dbReference>
<keyword evidence="2" id="KW-0805">Transcription regulation</keyword>
<dbReference type="Gene3D" id="3.40.50.2300">
    <property type="match status" value="1"/>
</dbReference>
<dbReference type="PROSITE" id="PS00622">
    <property type="entry name" value="HTH_LUXR_1"/>
    <property type="match status" value="1"/>
</dbReference>
<feature type="domain" description="HTH luxR-type" evidence="6">
    <location>
        <begin position="143"/>
        <end position="208"/>
    </location>
</feature>
<dbReference type="GO" id="GO:0000160">
    <property type="term" value="P:phosphorelay signal transduction system"/>
    <property type="evidence" value="ECO:0007669"/>
    <property type="project" value="InterPro"/>
</dbReference>
<dbReference type="InterPro" id="IPR001789">
    <property type="entry name" value="Sig_transdc_resp-reg_receiver"/>
</dbReference>
<dbReference type="Pfam" id="PF00196">
    <property type="entry name" value="GerE"/>
    <property type="match status" value="1"/>
</dbReference>
<dbReference type="PANTHER" id="PTHR43214:SF24">
    <property type="entry name" value="TRANSCRIPTIONAL REGULATORY PROTEIN NARL-RELATED"/>
    <property type="match status" value="1"/>
</dbReference>
<evidence type="ECO:0000259" key="6">
    <source>
        <dbReference type="PROSITE" id="PS50043"/>
    </source>
</evidence>
<dbReference type="CDD" id="cd06170">
    <property type="entry name" value="LuxR_C_like"/>
    <property type="match status" value="1"/>
</dbReference>
<protein>
    <submittedName>
        <fullName evidence="8">Response regulator</fullName>
    </submittedName>
</protein>
<evidence type="ECO:0000256" key="2">
    <source>
        <dbReference type="ARBA" id="ARBA00023015"/>
    </source>
</evidence>
<dbReference type="PROSITE" id="PS50043">
    <property type="entry name" value="HTH_LUXR_2"/>
    <property type="match status" value="1"/>
</dbReference>
<sequence length="210" mass="23528">MINVLIYEDDFAFRETLCILINGTEEYNLLGAFENCNQIATHLTKFQPDVVIMDINMPGTNGLEGLRIIRGNSPNTQVLMFTVFDDNENIFQAICNGANGYLLKKSPPAKVIEAIKEVHEGGAPITPAVARKILALFPKTPARSNDIDKLASREQQILQLLMQGFSYKMIAAELTISIETVRTHIKRIYEKLHVHSAQEAIAKIYPNRSL</sequence>
<keyword evidence="9" id="KW-1185">Reference proteome</keyword>
<dbReference type="InterPro" id="IPR058245">
    <property type="entry name" value="NreC/VraR/RcsB-like_REC"/>
</dbReference>
<dbReference type="SMART" id="SM00448">
    <property type="entry name" value="REC"/>
    <property type="match status" value="1"/>
</dbReference>
<dbReference type="GO" id="GO:0006355">
    <property type="term" value="P:regulation of DNA-templated transcription"/>
    <property type="evidence" value="ECO:0007669"/>
    <property type="project" value="InterPro"/>
</dbReference>
<evidence type="ECO:0000256" key="3">
    <source>
        <dbReference type="ARBA" id="ARBA00023125"/>
    </source>
</evidence>
<dbReference type="InterPro" id="IPR039420">
    <property type="entry name" value="WalR-like"/>
</dbReference>
<dbReference type="PROSITE" id="PS50110">
    <property type="entry name" value="RESPONSE_REGULATORY"/>
    <property type="match status" value="1"/>
</dbReference>
<evidence type="ECO:0000313" key="8">
    <source>
        <dbReference type="EMBL" id="NNV54361.1"/>
    </source>
</evidence>
<dbReference type="InterPro" id="IPR016032">
    <property type="entry name" value="Sig_transdc_resp-reg_C-effctor"/>
</dbReference>
<accession>A0A8J8FEA0</accession>
<keyword evidence="3" id="KW-0238">DNA-binding</keyword>
<dbReference type="InterPro" id="IPR000792">
    <property type="entry name" value="Tscrpt_reg_LuxR_C"/>
</dbReference>
<dbReference type="SUPFAM" id="SSF52172">
    <property type="entry name" value="CheY-like"/>
    <property type="match status" value="1"/>
</dbReference>
<dbReference type="Pfam" id="PF00072">
    <property type="entry name" value="Response_reg"/>
    <property type="match status" value="1"/>
</dbReference>
<proteinExistence type="predicted"/>
<keyword evidence="4" id="KW-0804">Transcription</keyword>
<evidence type="ECO:0000256" key="4">
    <source>
        <dbReference type="ARBA" id="ARBA00023163"/>
    </source>
</evidence>
<evidence type="ECO:0000313" key="9">
    <source>
        <dbReference type="Proteomes" id="UP000598971"/>
    </source>
</evidence>
<dbReference type="RefSeq" id="WP_171606284.1">
    <property type="nucleotide sequence ID" value="NZ_WHPF01000002.1"/>
</dbReference>
<dbReference type="SMART" id="SM00421">
    <property type="entry name" value="HTH_LUXR"/>
    <property type="match status" value="1"/>
</dbReference>
<comment type="caution">
    <text evidence="8">The sequence shown here is derived from an EMBL/GenBank/DDBJ whole genome shotgun (WGS) entry which is preliminary data.</text>
</comment>
<evidence type="ECO:0000256" key="1">
    <source>
        <dbReference type="ARBA" id="ARBA00022553"/>
    </source>
</evidence>
<evidence type="ECO:0000256" key="5">
    <source>
        <dbReference type="PROSITE-ProRule" id="PRU00169"/>
    </source>
</evidence>
<name>A0A8J8FEA0_9BACT</name>
<evidence type="ECO:0000259" key="7">
    <source>
        <dbReference type="PROSITE" id="PS50110"/>
    </source>
</evidence>
<dbReference type="AlphaFoldDB" id="A0A8J8FEA0"/>
<feature type="modified residue" description="4-aspartylphosphate" evidence="5">
    <location>
        <position position="54"/>
    </location>
</feature>
<reference evidence="8" key="1">
    <citation type="submission" date="2019-10" db="EMBL/GenBank/DDBJ databases">
        <title>Draft genome sequence of Panacibacter sp. KCS-6.</title>
        <authorList>
            <person name="Yim K.J."/>
        </authorList>
    </citation>
    <scope>NUCLEOTIDE SEQUENCE</scope>
    <source>
        <strain evidence="8">KCS-6</strain>
    </source>
</reference>
<keyword evidence="1 5" id="KW-0597">Phosphoprotein</keyword>
<gene>
    <name evidence="8" type="ORF">GD597_02740</name>
</gene>
<feature type="domain" description="Response regulatory" evidence="7">
    <location>
        <begin position="3"/>
        <end position="119"/>
    </location>
</feature>
<dbReference type="PANTHER" id="PTHR43214">
    <property type="entry name" value="TWO-COMPONENT RESPONSE REGULATOR"/>
    <property type="match status" value="1"/>
</dbReference>
<dbReference type="CDD" id="cd17535">
    <property type="entry name" value="REC_NarL-like"/>
    <property type="match status" value="1"/>
</dbReference>
<dbReference type="GO" id="GO:0003677">
    <property type="term" value="F:DNA binding"/>
    <property type="evidence" value="ECO:0007669"/>
    <property type="project" value="UniProtKB-KW"/>
</dbReference>
<dbReference type="Proteomes" id="UP000598971">
    <property type="component" value="Unassembled WGS sequence"/>
</dbReference>
<organism evidence="8 9">
    <name type="scientific">Limnovirga soli</name>
    <dbReference type="NCBI Taxonomy" id="2656915"/>
    <lineage>
        <taxon>Bacteria</taxon>
        <taxon>Pseudomonadati</taxon>
        <taxon>Bacteroidota</taxon>
        <taxon>Chitinophagia</taxon>
        <taxon>Chitinophagales</taxon>
        <taxon>Chitinophagaceae</taxon>
        <taxon>Limnovirga</taxon>
    </lineage>
</organism>